<evidence type="ECO:0000256" key="1">
    <source>
        <dbReference type="ARBA" id="ARBA00007637"/>
    </source>
</evidence>
<dbReference type="InterPro" id="IPR001509">
    <property type="entry name" value="Epimerase_deHydtase"/>
</dbReference>
<gene>
    <name evidence="3" type="ORF">COY93_02945</name>
</gene>
<organism evidence="3 4">
    <name type="scientific">Candidatus Uhrbacteria bacterium CG_4_10_14_0_8_um_filter_58_22</name>
    <dbReference type="NCBI Taxonomy" id="1975029"/>
    <lineage>
        <taxon>Bacteria</taxon>
        <taxon>Candidatus Uhriibacteriota</taxon>
    </lineage>
</organism>
<protein>
    <submittedName>
        <fullName evidence="3">UDP-glucose 4-epimerase</fullName>
    </submittedName>
</protein>
<evidence type="ECO:0000313" key="3">
    <source>
        <dbReference type="EMBL" id="PIY62477.1"/>
    </source>
</evidence>
<dbReference type="Pfam" id="PF01370">
    <property type="entry name" value="Epimerase"/>
    <property type="match status" value="1"/>
</dbReference>
<name>A0A2M7QAN1_9BACT</name>
<accession>A0A2M7QAN1</accession>
<evidence type="ECO:0000313" key="4">
    <source>
        <dbReference type="Proteomes" id="UP000230973"/>
    </source>
</evidence>
<dbReference type="PANTHER" id="PTHR43000">
    <property type="entry name" value="DTDP-D-GLUCOSE 4,6-DEHYDRATASE-RELATED"/>
    <property type="match status" value="1"/>
</dbReference>
<dbReference type="SUPFAM" id="SSF51735">
    <property type="entry name" value="NAD(P)-binding Rossmann-fold domains"/>
    <property type="match status" value="1"/>
</dbReference>
<dbReference type="Proteomes" id="UP000230973">
    <property type="component" value="Unassembled WGS sequence"/>
</dbReference>
<proteinExistence type="inferred from homology"/>
<sequence>MPKTIIVTGGAGFIGSHVVDRLVGRGYVVHAVDNLSSGNRGNLHPKARLHVMDIRSDRLPTLFRRLHPAAVVHLAAHIDLRASYRTPQFDADVNLLGGLNVIEAAGAAGAEHLTFASSAAVYGYVRRPPVAEDAPKFPSSPYGIAKLSFEHYLDFAREKYGLKATALRFANVYGPRQTIVGEAGAVAVFINRLLNGEVPTVNGTGRQTRDFVYVGDVADAVAASVSRQVDGTFNVSTGRQTSINDLYRSLAVALGSGIRPQRGPAKPGDDMNLALDSALAKRKLGWRAKVDLSDGLGATVRWARLAARSGRPVR</sequence>
<comment type="caution">
    <text evidence="3">The sequence shown here is derived from an EMBL/GenBank/DDBJ whole genome shotgun (WGS) entry which is preliminary data.</text>
</comment>
<dbReference type="InterPro" id="IPR036291">
    <property type="entry name" value="NAD(P)-bd_dom_sf"/>
</dbReference>
<evidence type="ECO:0000259" key="2">
    <source>
        <dbReference type="Pfam" id="PF01370"/>
    </source>
</evidence>
<feature type="domain" description="NAD-dependent epimerase/dehydratase" evidence="2">
    <location>
        <begin position="5"/>
        <end position="235"/>
    </location>
</feature>
<dbReference type="EMBL" id="PFLC01000037">
    <property type="protein sequence ID" value="PIY62477.1"/>
    <property type="molecule type" value="Genomic_DNA"/>
</dbReference>
<comment type="similarity">
    <text evidence="1">Belongs to the NAD(P)-dependent epimerase/dehydratase family.</text>
</comment>
<reference evidence="4" key="1">
    <citation type="submission" date="2017-09" db="EMBL/GenBank/DDBJ databases">
        <title>Depth-based differentiation of microbial function through sediment-hosted aquifers and enrichment of novel symbionts in the deep terrestrial subsurface.</title>
        <authorList>
            <person name="Probst A.J."/>
            <person name="Ladd B."/>
            <person name="Jarett J.K."/>
            <person name="Geller-Mcgrath D.E."/>
            <person name="Sieber C.M.K."/>
            <person name="Emerson J.B."/>
            <person name="Anantharaman K."/>
            <person name="Thomas B.C."/>
            <person name="Malmstrom R."/>
            <person name="Stieglmeier M."/>
            <person name="Klingl A."/>
            <person name="Woyke T."/>
            <person name="Ryan C.M."/>
            <person name="Banfield J.F."/>
        </authorList>
    </citation>
    <scope>NUCLEOTIDE SEQUENCE [LARGE SCALE GENOMIC DNA]</scope>
</reference>
<dbReference type="AlphaFoldDB" id="A0A2M7QAN1"/>
<dbReference type="Gene3D" id="3.40.50.720">
    <property type="entry name" value="NAD(P)-binding Rossmann-like Domain"/>
    <property type="match status" value="1"/>
</dbReference>